<reference evidence="1" key="1">
    <citation type="submission" date="2021-06" db="EMBL/GenBank/DDBJ databases">
        <authorList>
            <person name="Kallberg Y."/>
            <person name="Tangrot J."/>
            <person name="Rosling A."/>
        </authorList>
    </citation>
    <scope>NUCLEOTIDE SEQUENCE</scope>
    <source>
        <strain evidence="1">MA461A</strain>
    </source>
</reference>
<proteinExistence type="predicted"/>
<name>A0ACA9QIN5_9GLOM</name>
<organism evidence="1 2">
    <name type="scientific">Racocetra persica</name>
    <dbReference type="NCBI Taxonomy" id="160502"/>
    <lineage>
        <taxon>Eukaryota</taxon>
        <taxon>Fungi</taxon>
        <taxon>Fungi incertae sedis</taxon>
        <taxon>Mucoromycota</taxon>
        <taxon>Glomeromycotina</taxon>
        <taxon>Glomeromycetes</taxon>
        <taxon>Diversisporales</taxon>
        <taxon>Gigasporaceae</taxon>
        <taxon>Racocetra</taxon>
    </lineage>
</organism>
<feature type="non-terminal residue" evidence="1">
    <location>
        <position position="205"/>
    </location>
</feature>
<keyword evidence="2" id="KW-1185">Reference proteome</keyword>
<sequence length="205" mass="23801">IEEKNDVVFNDMLSLLIVANTEKDKSSKSDLRPMTDDEIMGNIRDAFIGGSETHPKVLEKLRQELDMVFGGDCDRPFTSDDISKLKYCEAVVYETGRMHHIAHSASRLNTEPDELLGYQWPARSEFIMFFEGGNKNPLYWEDPEVFNPDRFMKDDKIIKRNFIYFGAGIRQCPGRKLAMIEMIGIIAMLFRKYNVTLMNEELHYK</sequence>
<dbReference type="Proteomes" id="UP000789920">
    <property type="component" value="Unassembled WGS sequence"/>
</dbReference>
<evidence type="ECO:0000313" key="2">
    <source>
        <dbReference type="Proteomes" id="UP000789920"/>
    </source>
</evidence>
<evidence type="ECO:0000313" key="1">
    <source>
        <dbReference type="EMBL" id="CAG8754505.1"/>
    </source>
</evidence>
<dbReference type="EMBL" id="CAJVQC010033650">
    <property type="protein sequence ID" value="CAG8754505.1"/>
    <property type="molecule type" value="Genomic_DNA"/>
</dbReference>
<comment type="caution">
    <text evidence="1">The sequence shown here is derived from an EMBL/GenBank/DDBJ whole genome shotgun (WGS) entry which is preliminary data.</text>
</comment>
<gene>
    <name evidence="1" type="ORF">RPERSI_LOCUS14538</name>
</gene>
<accession>A0ACA9QIN5</accession>
<protein>
    <submittedName>
        <fullName evidence="1">3896_t:CDS:1</fullName>
    </submittedName>
</protein>
<feature type="non-terminal residue" evidence="1">
    <location>
        <position position="1"/>
    </location>
</feature>